<sequence length="982" mass="107740">MTLVSCVMPTYNRRRFVPDAIENFLLQTYKDRELVVVDDGSDPVADLMPDDPRIRYVRLDRHVPIGAKRNLACQQVKGAIIVHWDDDDWSAPSRVETLVRLLHDTGADLCGQRQLLFYDRDAARGWRYRYPEGGRPWVAGGTLAFRRETWERHPFPDVPQGEDTSFVWSCHGLRLETLDREDLYVATIHRANTSAKRTSGRRWSPVSVESLRTILGEAAPRYIAPAAPRRKSLASVTGTSTAPGASPVRPSGGGTGPDVGQMPTVTVSIPHNGSGDLLRAAVESVLAQTYRDLVCVVVLDGDRSGLAAISDLDDARLVRHVLPERRGRYFADQVVLTATTSPFFLVQDSDDRSDPTRLARLVDELDTTGADVCLSDAMSHDIRRRGIPPTRERWPRLLDPIGPRLVHRAGHQGLYRTEFLRRIGGWYAGSTIGYDTMILNLALMVQGRVVNVPEPLYHRTLRHGSLSTSPHTGWGSPERRASVARLQELHRRAYAQTRGRTPDDAARAVRRLVTAMCEPGTAQQVEREAQALAPSLAAAVVPAPRRMPARHSEMNVQRRLPDVAQILERFGSTNTGWAISRLGAIELDARLSRRPPAHVLDVGSGLSTVVAAVAAARRGGRVVSLEHDPVYAARTRAMLAAAGVADMVDLVVAPLVERHFAGGVGPWYDGQPAGTFDFFVVDGPPLGCGGRIAVLPAIAAHRRKDWELWLFDADRADEQACLAAWGRRFRFASSIERIDETGVAVLRPAGVAYAAGVPVVEGLGISLLAGGRPRLLARTMASFAGRWPEQVKASYVCAFVNGHDDESVRLLEEAGWVDRLLTNTGSVLPVGAATSVVAAAVSARSEVGTVLHLEDDWEARTLDTAALARSRALLEDPAIGQVRLRHRADRCLSRHMVTASHLDWTTQDGHLLAEAHFTFNPSLLSAELVDRVFPAASEADAQRRFHAMGLQVAQLSPGVFTHAGDHESRRLELERKGRRRSG</sequence>
<gene>
    <name evidence="3" type="ORF">FHX52_1712</name>
</gene>
<protein>
    <submittedName>
        <fullName evidence="3">Methyltransferase family protein</fullName>
    </submittedName>
</protein>
<evidence type="ECO:0000259" key="2">
    <source>
        <dbReference type="Pfam" id="PF00535"/>
    </source>
</evidence>
<feature type="domain" description="Glycosyltransferase 2-like" evidence="2">
    <location>
        <begin position="271"/>
        <end position="423"/>
    </location>
</feature>
<dbReference type="AlphaFoldDB" id="A0A543PWW2"/>
<feature type="domain" description="Glycosyltransferase 2-like" evidence="2">
    <location>
        <begin position="5"/>
        <end position="135"/>
    </location>
</feature>
<dbReference type="Proteomes" id="UP000320085">
    <property type="component" value="Unassembled WGS sequence"/>
</dbReference>
<organism evidence="3 4">
    <name type="scientific">Humibacillus xanthopallidus</name>
    <dbReference type="NCBI Taxonomy" id="412689"/>
    <lineage>
        <taxon>Bacteria</taxon>
        <taxon>Bacillati</taxon>
        <taxon>Actinomycetota</taxon>
        <taxon>Actinomycetes</taxon>
        <taxon>Micrococcales</taxon>
        <taxon>Intrasporangiaceae</taxon>
        <taxon>Humibacillus</taxon>
    </lineage>
</organism>
<dbReference type="OrthoDB" id="8549922at2"/>
<dbReference type="GO" id="GO:0008168">
    <property type="term" value="F:methyltransferase activity"/>
    <property type="evidence" value="ECO:0007669"/>
    <property type="project" value="UniProtKB-KW"/>
</dbReference>
<dbReference type="CDD" id="cd00761">
    <property type="entry name" value="Glyco_tranf_GTA_type"/>
    <property type="match status" value="2"/>
</dbReference>
<dbReference type="RefSeq" id="WP_141821488.1">
    <property type="nucleotide sequence ID" value="NZ_BAAAQC010000006.1"/>
</dbReference>
<keyword evidence="3" id="KW-0808">Transferase</keyword>
<dbReference type="Gene3D" id="3.90.550.10">
    <property type="entry name" value="Spore Coat Polysaccharide Biosynthesis Protein SpsA, Chain A"/>
    <property type="match status" value="2"/>
</dbReference>
<dbReference type="EMBL" id="VFQF01000001">
    <property type="protein sequence ID" value="TQN48573.1"/>
    <property type="molecule type" value="Genomic_DNA"/>
</dbReference>
<evidence type="ECO:0000256" key="1">
    <source>
        <dbReference type="SAM" id="MobiDB-lite"/>
    </source>
</evidence>
<proteinExistence type="predicted"/>
<evidence type="ECO:0000313" key="3">
    <source>
        <dbReference type="EMBL" id="TQN48573.1"/>
    </source>
</evidence>
<evidence type="ECO:0000313" key="4">
    <source>
        <dbReference type="Proteomes" id="UP000320085"/>
    </source>
</evidence>
<comment type="caution">
    <text evidence="3">The sequence shown here is derived from an EMBL/GenBank/DDBJ whole genome shotgun (WGS) entry which is preliminary data.</text>
</comment>
<dbReference type="GO" id="GO:0016758">
    <property type="term" value="F:hexosyltransferase activity"/>
    <property type="evidence" value="ECO:0007669"/>
    <property type="project" value="UniProtKB-ARBA"/>
</dbReference>
<feature type="region of interest" description="Disordered" evidence="1">
    <location>
        <begin position="230"/>
        <end position="267"/>
    </location>
</feature>
<dbReference type="GO" id="GO:0032259">
    <property type="term" value="P:methylation"/>
    <property type="evidence" value="ECO:0007669"/>
    <property type="project" value="UniProtKB-KW"/>
</dbReference>
<dbReference type="Gene3D" id="3.40.50.150">
    <property type="entry name" value="Vaccinia Virus protein VP39"/>
    <property type="match status" value="1"/>
</dbReference>
<dbReference type="InterPro" id="IPR029044">
    <property type="entry name" value="Nucleotide-diphossugar_trans"/>
</dbReference>
<dbReference type="SUPFAM" id="SSF53448">
    <property type="entry name" value="Nucleotide-diphospho-sugar transferases"/>
    <property type="match status" value="2"/>
</dbReference>
<dbReference type="Pfam" id="PF00535">
    <property type="entry name" value="Glycos_transf_2"/>
    <property type="match status" value="2"/>
</dbReference>
<dbReference type="InterPro" id="IPR029063">
    <property type="entry name" value="SAM-dependent_MTases_sf"/>
</dbReference>
<accession>A0A543PWW2</accession>
<reference evidence="3 4" key="1">
    <citation type="submission" date="2019-06" db="EMBL/GenBank/DDBJ databases">
        <title>Sequencing the genomes of 1000 actinobacteria strains.</title>
        <authorList>
            <person name="Klenk H.-P."/>
        </authorList>
    </citation>
    <scope>NUCLEOTIDE SEQUENCE [LARGE SCALE GENOMIC DNA]</scope>
    <source>
        <strain evidence="3 4">DSM 21776</strain>
    </source>
</reference>
<dbReference type="SUPFAM" id="SSF53335">
    <property type="entry name" value="S-adenosyl-L-methionine-dependent methyltransferases"/>
    <property type="match status" value="1"/>
</dbReference>
<keyword evidence="3" id="KW-0489">Methyltransferase</keyword>
<name>A0A543PWW2_9MICO</name>
<dbReference type="PANTHER" id="PTHR22916">
    <property type="entry name" value="GLYCOSYLTRANSFERASE"/>
    <property type="match status" value="1"/>
</dbReference>
<dbReference type="PANTHER" id="PTHR22916:SF3">
    <property type="entry name" value="UDP-GLCNAC:BETAGAL BETA-1,3-N-ACETYLGLUCOSAMINYLTRANSFERASE-LIKE PROTEIN 1"/>
    <property type="match status" value="1"/>
</dbReference>
<feature type="compositionally biased region" description="Polar residues" evidence="1">
    <location>
        <begin position="234"/>
        <end position="243"/>
    </location>
</feature>
<dbReference type="InterPro" id="IPR001173">
    <property type="entry name" value="Glyco_trans_2-like"/>
</dbReference>